<dbReference type="PANTHER" id="PTHR48111:SF22">
    <property type="entry name" value="REGULATOR OF RPOS"/>
    <property type="match status" value="1"/>
</dbReference>
<name>A0A1G6XJP9_9MICO</name>
<accession>A0A1G6XJP9</accession>
<evidence type="ECO:0000256" key="1">
    <source>
        <dbReference type="ARBA" id="ARBA00004496"/>
    </source>
</evidence>
<evidence type="ECO:0000256" key="3">
    <source>
        <dbReference type="ARBA" id="ARBA00023012"/>
    </source>
</evidence>
<dbReference type="InterPro" id="IPR016032">
    <property type="entry name" value="Sig_transdc_resp-reg_C-effctor"/>
</dbReference>
<evidence type="ECO:0000256" key="7">
    <source>
        <dbReference type="PROSITE-ProRule" id="PRU00169"/>
    </source>
</evidence>
<organism evidence="11 12">
    <name type="scientific">Sanguibacter gelidistatuariae</name>
    <dbReference type="NCBI Taxonomy" id="1814289"/>
    <lineage>
        <taxon>Bacteria</taxon>
        <taxon>Bacillati</taxon>
        <taxon>Actinomycetota</taxon>
        <taxon>Actinomycetes</taxon>
        <taxon>Micrococcales</taxon>
        <taxon>Sanguibacteraceae</taxon>
        <taxon>Sanguibacter</taxon>
    </lineage>
</organism>
<evidence type="ECO:0000256" key="8">
    <source>
        <dbReference type="PROSITE-ProRule" id="PRU01091"/>
    </source>
</evidence>
<keyword evidence="12" id="KW-1185">Reference proteome</keyword>
<dbReference type="Gene3D" id="1.10.10.10">
    <property type="entry name" value="Winged helix-like DNA-binding domain superfamily/Winged helix DNA-binding domain"/>
    <property type="match status" value="1"/>
</dbReference>
<dbReference type="Pfam" id="PF00486">
    <property type="entry name" value="Trans_reg_C"/>
    <property type="match status" value="1"/>
</dbReference>
<dbReference type="GO" id="GO:0032993">
    <property type="term" value="C:protein-DNA complex"/>
    <property type="evidence" value="ECO:0007669"/>
    <property type="project" value="TreeGrafter"/>
</dbReference>
<evidence type="ECO:0000259" key="9">
    <source>
        <dbReference type="PROSITE" id="PS50110"/>
    </source>
</evidence>
<dbReference type="SUPFAM" id="SSF46894">
    <property type="entry name" value="C-terminal effector domain of the bipartite response regulators"/>
    <property type="match status" value="1"/>
</dbReference>
<dbReference type="SMART" id="SM00448">
    <property type="entry name" value="REC"/>
    <property type="match status" value="1"/>
</dbReference>
<dbReference type="Gene3D" id="3.40.50.2300">
    <property type="match status" value="1"/>
</dbReference>
<dbReference type="GO" id="GO:0000976">
    <property type="term" value="F:transcription cis-regulatory region binding"/>
    <property type="evidence" value="ECO:0007669"/>
    <property type="project" value="TreeGrafter"/>
</dbReference>
<dbReference type="Gene3D" id="6.10.250.690">
    <property type="match status" value="1"/>
</dbReference>
<feature type="modified residue" description="4-aspartylphosphate" evidence="7">
    <location>
        <position position="55"/>
    </location>
</feature>
<feature type="domain" description="Response regulatory" evidence="9">
    <location>
        <begin position="6"/>
        <end position="120"/>
    </location>
</feature>
<dbReference type="PROSITE" id="PS51755">
    <property type="entry name" value="OMPR_PHOB"/>
    <property type="match status" value="1"/>
</dbReference>
<reference evidence="11 12" key="1">
    <citation type="submission" date="2016-09" db="EMBL/GenBank/DDBJ databases">
        <authorList>
            <person name="Capua I."/>
            <person name="De Benedictis P."/>
            <person name="Joannis T."/>
            <person name="Lombin L.H."/>
            <person name="Cattoli G."/>
        </authorList>
    </citation>
    <scope>NUCLEOTIDE SEQUENCE [LARGE SCALE GENOMIC DNA]</scope>
    <source>
        <strain evidence="11 12">ISLP-3</strain>
    </source>
</reference>
<dbReference type="EMBL" id="FMYH01000011">
    <property type="protein sequence ID" value="SDD78419.1"/>
    <property type="molecule type" value="Genomic_DNA"/>
</dbReference>
<evidence type="ECO:0000256" key="2">
    <source>
        <dbReference type="ARBA" id="ARBA00022553"/>
    </source>
</evidence>
<dbReference type="InterPro" id="IPR001789">
    <property type="entry name" value="Sig_transdc_resp-reg_receiver"/>
</dbReference>
<evidence type="ECO:0000256" key="5">
    <source>
        <dbReference type="ARBA" id="ARBA00023125"/>
    </source>
</evidence>
<keyword evidence="3" id="KW-0902">Two-component regulatory system</keyword>
<sequence>MTQSARVLLVEDDSQLSAMLEELLTDEGYAVDVAGDGQRGLHLGLTRAYDVLVLDRGLPAIEGLDLLGRLRGRGVLTPALVLSALGNPADRVAGLDAGAEDYMSKPFDLDEFTARLRALRRRGGGGSLPDTGTVRFGALELDAGTRRVTAADGTVVGLSERECSLLDLLARRPRQVFSRGEILNRVFEGTEDEGAVDTYVYYLRRKLGREVVTTVRGLGYRLGRG</sequence>
<proteinExistence type="predicted"/>
<dbReference type="GO" id="GO:0005829">
    <property type="term" value="C:cytosol"/>
    <property type="evidence" value="ECO:0007669"/>
    <property type="project" value="TreeGrafter"/>
</dbReference>
<dbReference type="PROSITE" id="PS50110">
    <property type="entry name" value="RESPONSE_REGULATORY"/>
    <property type="match status" value="1"/>
</dbReference>
<feature type="DNA-binding region" description="OmpR/PhoB-type" evidence="8">
    <location>
        <begin position="131"/>
        <end position="224"/>
    </location>
</feature>
<dbReference type="InterPro" id="IPR001867">
    <property type="entry name" value="OmpR/PhoB-type_DNA-bd"/>
</dbReference>
<dbReference type="OrthoDB" id="3197131at2"/>
<feature type="domain" description="OmpR/PhoB-type" evidence="10">
    <location>
        <begin position="131"/>
        <end position="224"/>
    </location>
</feature>
<keyword evidence="6" id="KW-0804">Transcription</keyword>
<evidence type="ECO:0000256" key="6">
    <source>
        <dbReference type="ARBA" id="ARBA00023163"/>
    </source>
</evidence>
<evidence type="ECO:0000313" key="12">
    <source>
        <dbReference type="Proteomes" id="UP000199039"/>
    </source>
</evidence>
<dbReference type="InterPro" id="IPR036388">
    <property type="entry name" value="WH-like_DNA-bd_sf"/>
</dbReference>
<protein>
    <submittedName>
        <fullName evidence="11">DNA-binding response regulator, OmpR family, contains REC and winged-helix (WHTH) domain</fullName>
    </submittedName>
</protein>
<dbReference type="CDD" id="cd00383">
    <property type="entry name" value="trans_reg_C"/>
    <property type="match status" value="1"/>
</dbReference>
<keyword evidence="5 8" id="KW-0238">DNA-binding</keyword>
<gene>
    <name evidence="11" type="ORF">SAMN05216410_0161</name>
</gene>
<dbReference type="RefSeq" id="WP_093186631.1">
    <property type="nucleotide sequence ID" value="NZ_FMYH01000011.1"/>
</dbReference>
<evidence type="ECO:0000259" key="10">
    <source>
        <dbReference type="PROSITE" id="PS51755"/>
    </source>
</evidence>
<dbReference type="Proteomes" id="UP000199039">
    <property type="component" value="Unassembled WGS sequence"/>
</dbReference>
<keyword evidence="2 7" id="KW-0597">Phosphoprotein</keyword>
<comment type="subcellular location">
    <subcellularLocation>
        <location evidence="1">Cytoplasm</location>
    </subcellularLocation>
</comment>
<dbReference type="Pfam" id="PF00072">
    <property type="entry name" value="Response_reg"/>
    <property type="match status" value="1"/>
</dbReference>
<dbReference type="SMART" id="SM00862">
    <property type="entry name" value="Trans_reg_C"/>
    <property type="match status" value="1"/>
</dbReference>
<dbReference type="InterPro" id="IPR039420">
    <property type="entry name" value="WalR-like"/>
</dbReference>
<dbReference type="AlphaFoldDB" id="A0A1G6XJP9"/>
<evidence type="ECO:0000256" key="4">
    <source>
        <dbReference type="ARBA" id="ARBA00023015"/>
    </source>
</evidence>
<dbReference type="GO" id="GO:0006355">
    <property type="term" value="P:regulation of DNA-templated transcription"/>
    <property type="evidence" value="ECO:0007669"/>
    <property type="project" value="InterPro"/>
</dbReference>
<dbReference type="PANTHER" id="PTHR48111">
    <property type="entry name" value="REGULATOR OF RPOS"/>
    <property type="match status" value="1"/>
</dbReference>
<dbReference type="STRING" id="1814289.SAMN05216410_0161"/>
<keyword evidence="4" id="KW-0805">Transcription regulation</keyword>
<evidence type="ECO:0000313" key="11">
    <source>
        <dbReference type="EMBL" id="SDD78419.1"/>
    </source>
</evidence>
<dbReference type="InterPro" id="IPR011006">
    <property type="entry name" value="CheY-like_superfamily"/>
</dbReference>
<dbReference type="GO" id="GO:0000156">
    <property type="term" value="F:phosphorelay response regulator activity"/>
    <property type="evidence" value="ECO:0007669"/>
    <property type="project" value="TreeGrafter"/>
</dbReference>
<dbReference type="SUPFAM" id="SSF52172">
    <property type="entry name" value="CheY-like"/>
    <property type="match status" value="1"/>
</dbReference>